<accession>A0A923NPM8</accession>
<dbReference type="PANTHER" id="PTHR39569:SF1">
    <property type="entry name" value="INORGANIC TRIPHOSPHATASE"/>
    <property type="match status" value="1"/>
</dbReference>
<dbReference type="GO" id="GO:0046872">
    <property type="term" value="F:metal ion binding"/>
    <property type="evidence" value="ECO:0007669"/>
    <property type="project" value="TreeGrafter"/>
</dbReference>
<dbReference type="AlphaFoldDB" id="A0A923NPM8"/>
<dbReference type="Proteomes" id="UP000602647">
    <property type="component" value="Unassembled WGS sequence"/>
</dbReference>
<gene>
    <name evidence="2" type="ORF">H9L42_13960</name>
</gene>
<dbReference type="SMART" id="SM01118">
    <property type="entry name" value="CYTH"/>
    <property type="match status" value="1"/>
</dbReference>
<name>A0A923NPM8_9FIRM</name>
<dbReference type="GO" id="GO:0050355">
    <property type="term" value="F:inorganic triphosphate phosphatase activity"/>
    <property type="evidence" value="ECO:0007669"/>
    <property type="project" value="InterPro"/>
</dbReference>
<dbReference type="InterPro" id="IPR033469">
    <property type="entry name" value="CYTH-like_dom_sf"/>
</dbReference>
<dbReference type="InterPro" id="IPR023577">
    <property type="entry name" value="CYTH_domain"/>
</dbReference>
<evidence type="ECO:0000259" key="1">
    <source>
        <dbReference type="PROSITE" id="PS51707"/>
    </source>
</evidence>
<sequence length="204" mass="23537">MEIELKYAIDSKETAARIWEDEDLKKMEEPQTRQTVFMKATYFDTDDFDLSRNDMAYRIRCEDDNLIACLKWGGKNEGALHTREEINIPVKDAKPNPVTFEESDVGGDLMRIIDGKALHPIMDMRIERRRFRIDTQKSLLEVSIDNGTIVTEKGTSPICEVEIEMFSGEQEDFLSVGDRLAEKYGLVSEKQSKFYRGLLLLGQR</sequence>
<feature type="domain" description="CYTH" evidence="1">
    <location>
        <begin position="1"/>
        <end position="201"/>
    </location>
</feature>
<dbReference type="EMBL" id="JACRYT010000021">
    <property type="protein sequence ID" value="MBC6680927.1"/>
    <property type="molecule type" value="Genomic_DNA"/>
</dbReference>
<reference evidence="2" key="1">
    <citation type="submission" date="2020-08" db="EMBL/GenBank/DDBJ databases">
        <title>Genome public.</title>
        <authorList>
            <person name="Liu C."/>
            <person name="Sun Q."/>
        </authorList>
    </citation>
    <scope>NUCLEOTIDE SEQUENCE</scope>
    <source>
        <strain evidence="2">BX12</strain>
    </source>
</reference>
<dbReference type="PROSITE" id="PS51707">
    <property type="entry name" value="CYTH"/>
    <property type="match status" value="1"/>
</dbReference>
<dbReference type="Gene3D" id="2.40.320.10">
    <property type="entry name" value="Hypothetical Protein Pfu-838710-001"/>
    <property type="match status" value="1"/>
</dbReference>
<dbReference type="Pfam" id="PF01928">
    <property type="entry name" value="CYTH"/>
    <property type="match status" value="1"/>
</dbReference>
<keyword evidence="3" id="KW-1185">Reference proteome</keyword>
<dbReference type="InterPro" id="IPR039013">
    <property type="entry name" value="YgiF"/>
</dbReference>
<comment type="caution">
    <text evidence="2">The sequence shown here is derived from an EMBL/GenBank/DDBJ whole genome shotgun (WGS) entry which is preliminary data.</text>
</comment>
<protein>
    <submittedName>
        <fullName evidence="2">CYTH domain-containing protein</fullName>
    </submittedName>
</protein>
<dbReference type="PANTHER" id="PTHR39569">
    <property type="entry name" value="INORGANIC TRIPHOSPHATASE"/>
    <property type="match status" value="1"/>
</dbReference>
<organism evidence="2 3">
    <name type="scientific">Zhenpiania hominis</name>
    <dbReference type="NCBI Taxonomy" id="2763644"/>
    <lineage>
        <taxon>Bacteria</taxon>
        <taxon>Bacillati</taxon>
        <taxon>Bacillota</taxon>
        <taxon>Clostridia</taxon>
        <taxon>Peptostreptococcales</taxon>
        <taxon>Anaerovoracaceae</taxon>
        <taxon>Zhenpiania</taxon>
    </lineage>
</organism>
<proteinExistence type="predicted"/>
<dbReference type="RefSeq" id="WP_187304022.1">
    <property type="nucleotide sequence ID" value="NZ_CBCTON010000016.1"/>
</dbReference>
<evidence type="ECO:0000313" key="3">
    <source>
        <dbReference type="Proteomes" id="UP000602647"/>
    </source>
</evidence>
<evidence type="ECO:0000313" key="2">
    <source>
        <dbReference type="EMBL" id="MBC6680927.1"/>
    </source>
</evidence>
<dbReference type="SUPFAM" id="SSF55154">
    <property type="entry name" value="CYTH-like phosphatases"/>
    <property type="match status" value="1"/>
</dbReference>